<dbReference type="Proteomes" id="UP000777482">
    <property type="component" value="Unassembled WGS sequence"/>
</dbReference>
<reference evidence="4 5" key="1">
    <citation type="submission" date="2020-11" db="EMBL/GenBank/DDBJ databases">
        <title>Kefir isolates.</title>
        <authorList>
            <person name="Marcisauskas S."/>
            <person name="Kim Y."/>
            <person name="Blasche S."/>
        </authorList>
    </citation>
    <scope>NUCLEOTIDE SEQUENCE [LARGE SCALE GENOMIC DNA]</scope>
    <source>
        <strain evidence="4 5">KR</strain>
    </source>
</reference>
<dbReference type="GO" id="GO:0070131">
    <property type="term" value="P:positive regulation of mitochondrial translation"/>
    <property type="evidence" value="ECO:0007669"/>
    <property type="project" value="TreeGrafter"/>
</dbReference>
<dbReference type="PANTHER" id="PTHR16255:SF1">
    <property type="entry name" value="REQUIRED FOR MEIOTIC NUCLEAR DIVISION PROTEIN 1 HOMOLOG"/>
    <property type="match status" value="1"/>
</dbReference>
<dbReference type="AlphaFoldDB" id="A0A9P6VYE9"/>
<feature type="domain" description="DUF155" evidence="3">
    <location>
        <begin position="185"/>
        <end position="385"/>
    </location>
</feature>
<dbReference type="GO" id="GO:0005739">
    <property type="term" value="C:mitochondrion"/>
    <property type="evidence" value="ECO:0007669"/>
    <property type="project" value="UniProtKB-ARBA"/>
</dbReference>
<name>A0A9P6VYE9_RHOMI</name>
<dbReference type="InterPro" id="IPR003734">
    <property type="entry name" value="DUF155"/>
</dbReference>
<evidence type="ECO:0000256" key="1">
    <source>
        <dbReference type="ARBA" id="ARBA00008306"/>
    </source>
</evidence>
<dbReference type="Pfam" id="PF02582">
    <property type="entry name" value="DUF155"/>
    <property type="match status" value="1"/>
</dbReference>
<comment type="caution">
    <text evidence="4">The sequence shown here is derived from an EMBL/GenBank/DDBJ whole genome shotgun (WGS) entry which is preliminary data.</text>
</comment>
<evidence type="ECO:0000259" key="3">
    <source>
        <dbReference type="Pfam" id="PF02582"/>
    </source>
</evidence>
<organism evidence="4 5">
    <name type="scientific">Rhodotorula mucilaginosa</name>
    <name type="common">Yeast</name>
    <name type="synonym">Rhodotorula rubra</name>
    <dbReference type="NCBI Taxonomy" id="5537"/>
    <lineage>
        <taxon>Eukaryota</taxon>
        <taxon>Fungi</taxon>
        <taxon>Dikarya</taxon>
        <taxon>Basidiomycota</taxon>
        <taxon>Pucciniomycotina</taxon>
        <taxon>Microbotryomycetes</taxon>
        <taxon>Sporidiobolales</taxon>
        <taxon>Sporidiobolaceae</taxon>
        <taxon>Rhodotorula</taxon>
    </lineage>
</organism>
<feature type="compositionally biased region" description="Polar residues" evidence="2">
    <location>
        <begin position="80"/>
        <end position="90"/>
    </location>
</feature>
<feature type="compositionally biased region" description="Basic residues" evidence="2">
    <location>
        <begin position="65"/>
        <end position="79"/>
    </location>
</feature>
<evidence type="ECO:0000313" key="5">
    <source>
        <dbReference type="Proteomes" id="UP000777482"/>
    </source>
</evidence>
<keyword evidence="5" id="KW-1185">Reference proteome</keyword>
<dbReference type="PANTHER" id="PTHR16255">
    <property type="entry name" value="REQUIRED FOR MEIOTIC NUCLEAR DIVISION PROTEIN 1 HOMOLOG"/>
    <property type="match status" value="1"/>
</dbReference>
<feature type="compositionally biased region" description="Polar residues" evidence="2">
    <location>
        <begin position="42"/>
        <end position="52"/>
    </location>
</feature>
<evidence type="ECO:0000313" key="4">
    <source>
        <dbReference type="EMBL" id="KAG0657446.1"/>
    </source>
</evidence>
<proteinExistence type="inferred from homology"/>
<accession>A0A9P6VYE9</accession>
<dbReference type="InterPro" id="IPR051624">
    <property type="entry name" value="RMD1/Sad1-interacting"/>
</dbReference>
<feature type="region of interest" description="Disordered" evidence="2">
    <location>
        <begin position="42"/>
        <end position="90"/>
    </location>
</feature>
<evidence type="ECO:0000256" key="2">
    <source>
        <dbReference type="SAM" id="MobiDB-lite"/>
    </source>
</evidence>
<dbReference type="OrthoDB" id="242766at2759"/>
<protein>
    <recommendedName>
        <fullName evidence="3">DUF155 domain-containing protein</fullName>
    </recommendedName>
</protein>
<dbReference type="EMBL" id="PUHQ01000081">
    <property type="protein sequence ID" value="KAG0657446.1"/>
    <property type="molecule type" value="Genomic_DNA"/>
</dbReference>
<sequence length="450" mass="49142">MLRAAPARQWARWLTCANPPSVLPPRFLAPCLVPAAVRPNSTLSPAHSQQHQLTERTPPPALQRPQKHKAKKAKGHHKQPSPTSSAHSLNLNSDASLLPVGLRAPTPRRRPADGKVIALTTAESYDTAELLQRLQAMGLLEDAVNLVGEAVLLPHWTPAAATFFDPDMAAGGVTSAATLQEHGEVYVFESGTVVLWGLSMDAAEVFLRKVIRGSSNTANGFVEVGRYAEPETEVLEYWVADGPTHMSGDSIHLSSPPSQVSVPSFAVEGTPAAPAPSKALLERLAFSAGMARVTKLGVYEEQFDAFAEGVAGIPKLLESGSESPVKKTDIIKRVGTLHSFRQKLNLEDENLLDEPEFLWEDADLHGHYTAVCKALEFENRLTTLNDRVDYAFSLQTTLMELLNTKTSHRLEWIIIILIAFEISLVLIREGLPFLSSKEEKDSQKSHKALA</sequence>
<comment type="similarity">
    <text evidence="1">Belongs to the RMD1/sif2 family.</text>
</comment>
<gene>
    <name evidence="4" type="ORF">C6P46_006522</name>
</gene>